<dbReference type="InterPro" id="IPR042201">
    <property type="entry name" value="FH2_Formin_sf"/>
</dbReference>
<feature type="compositionally biased region" description="Basic and acidic residues" evidence="1">
    <location>
        <begin position="502"/>
        <end position="545"/>
    </location>
</feature>
<dbReference type="EMBL" id="JADGKB010000103">
    <property type="protein sequence ID" value="KAJ3253672.1"/>
    <property type="molecule type" value="Genomic_DNA"/>
</dbReference>
<feature type="compositionally biased region" description="Basic and acidic residues" evidence="1">
    <location>
        <begin position="467"/>
        <end position="489"/>
    </location>
</feature>
<reference evidence="3" key="1">
    <citation type="submission" date="2020-05" db="EMBL/GenBank/DDBJ databases">
        <title>Phylogenomic resolution of chytrid fungi.</title>
        <authorList>
            <person name="Stajich J.E."/>
            <person name="Amses K."/>
            <person name="Simmons R."/>
            <person name="Seto K."/>
            <person name="Myers J."/>
            <person name="Bonds A."/>
            <person name="Quandt C.A."/>
            <person name="Barry K."/>
            <person name="Liu P."/>
            <person name="Grigoriev I."/>
            <person name="Longcore J.E."/>
            <person name="James T.Y."/>
        </authorList>
    </citation>
    <scope>NUCLEOTIDE SEQUENCE</scope>
    <source>
        <strain evidence="3">PLAUS21</strain>
    </source>
</reference>
<evidence type="ECO:0000313" key="3">
    <source>
        <dbReference type="EMBL" id="KAJ3253672.1"/>
    </source>
</evidence>
<accession>A0AAD5Y167</accession>
<feature type="region of interest" description="Disordered" evidence="1">
    <location>
        <begin position="404"/>
        <end position="574"/>
    </location>
</feature>
<dbReference type="Gene3D" id="1.20.58.2220">
    <property type="entry name" value="Formin, FH2 domain"/>
    <property type="match status" value="2"/>
</dbReference>
<dbReference type="InterPro" id="IPR015425">
    <property type="entry name" value="FH2_Formin"/>
</dbReference>
<proteinExistence type="predicted"/>
<dbReference type="Gene3D" id="6.10.30.50">
    <property type="match status" value="1"/>
</dbReference>
<dbReference type="PANTHER" id="PTHR45725:SF1">
    <property type="entry name" value="DISHEVELLED ASSOCIATED ACTIVATOR OF MORPHOGENESIS, ISOFORM D"/>
    <property type="match status" value="1"/>
</dbReference>
<comment type="caution">
    <text evidence="3">The sequence shown here is derived from an EMBL/GenBank/DDBJ whole genome shotgun (WGS) entry which is preliminary data.</text>
</comment>
<dbReference type="SUPFAM" id="SSF101447">
    <property type="entry name" value="Formin homology 2 domain (FH2 domain)"/>
    <property type="match status" value="1"/>
</dbReference>
<feature type="compositionally biased region" description="Pro residues" evidence="1">
    <location>
        <begin position="10"/>
        <end position="24"/>
    </location>
</feature>
<dbReference type="AlphaFoldDB" id="A0AAD5Y167"/>
<evidence type="ECO:0000313" key="4">
    <source>
        <dbReference type="Proteomes" id="UP001210925"/>
    </source>
</evidence>
<evidence type="ECO:0000256" key="1">
    <source>
        <dbReference type="SAM" id="MobiDB-lite"/>
    </source>
</evidence>
<dbReference type="Proteomes" id="UP001210925">
    <property type="component" value="Unassembled WGS sequence"/>
</dbReference>
<dbReference type="PROSITE" id="PS51444">
    <property type="entry name" value="FH2"/>
    <property type="match status" value="1"/>
</dbReference>
<feature type="compositionally biased region" description="Basic and acidic residues" evidence="1">
    <location>
        <begin position="560"/>
        <end position="574"/>
    </location>
</feature>
<dbReference type="SMART" id="SM00498">
    <property type="entry name" value="FH2"/>
    <property type="match status" value="1"/>
</dbReference>
<organism evidence="3 4">
    <name type="scientific">Boothiomyces macroporosus</name>
    <dbReference type="NCBI Taxonomy" id="261099"/>
    <lineage>
        <taxon>Eukaryota</taxon>
        <taxon>Fungi</taxon>
        <taxon>Fungi incertae sedis</taxon>
        <taxon>Chytridiomycota</taxon>
        <taxon>Chytridiomycota incertae sedis</taxon>
        <taxon>Chytridiomycetes</taxon>
        <taxon>Rhizophydiales</taxon>
        <taxon>Terramycetaceae</taxon>
        <taxon>Boothiomyces</taxon>
    </lineage>
</organism>
<sequence length="574" mass="64200">MMINRRPPGMGGPPPGMGPPPPPGMGFAAPAAPAVPSKPLNLSSKPLKSFNWAKIAPLKVKDTVWEDIDDAEIHAKLKKGVYNEFEDMFAAKETKVVETPTEKVDLDIMLKAIKLDPTSIKKAILTVDLKILPNFVLTELLKLIPTDEELSAVKQYANEIQNLASAERFMYEISEITKYELKLKAMYFKGSFAEYQEDAESMITNLGAACSDVKNSKKFKELLKMIDTKSTVQNRKHTLLHYLTELLEKEFPDVLGFQDELSHVEEGSKIGIPAIRTALVTIRDNLKALKGLLDSMEEEAKAKGIDKKPSSGSTFSNASASSTVLTNKFRDVMQSFYEECEKIYENLDTKFKTTEKEFESAVLLYGEEPKNMTPEEFFGIFAKFTQAFIAAKIDNETAIAKELQEKKREEAKKDQEEKMRKKKEDAQSPTKGPPTEKEGGLDDLISSIRTGKAFGNSDAGSGRQRRMKESFSNRKPEEGRESSALKEKSFQIQDQGAVGRLRRQDPADKINSKFELKKNPDLNKKVAMDGLKHVPNHPSDKDKGESPMVKLRATGINRETPTDIKNRFETAGKS</sequence>
<feature type="domain" description="FH2" evidence="2">
    <location>
        <begin position="37"/>
        <end position="414"/>
    </location>
</feature>
<feature type="compositionally biased region" description="Basic and acidic residues" evidence="1">
    <location>
        <begin position="404"/>
        <end position="426"/>
    </location>
</feature>
<keyword evidence="4" id="KW-1185">Reference proteome</keyword>
<gene>
    <name evidence="3" type="ORF">HK103_000398</name>
</gene>
<dbReference type="InterPro" id="IPR051425">
    <property type="entry name" value="Formin_Homology"/>
</dbReference>
<name>A0AAD5Y167_9FUNG</name>
<dbReference type="Pfam" id="PF02181">
    <property type="entry name" value="FH2"/>
    <property type="match status" value="1"/>
</dbReference>
<evidence type="ECO:0000259" key="2">
    <source>
        <dbReference type="PROSITE" id="PS51444"/>
    </source>
</evidence>
<dbReference type="PANTHER" id="PTHR45725">
    <property type="entry name" value="FORMIN HOMOLOGY 2 FAMILY MEMBER"/>
    <property type="match status" value="1"/>
</dbReference>
<feature type="region of interest" description="Disordered" evidence="1">
    <location>
        <begin position="1"/>
        <end position="30"/>
    </location>
</feature>
<protein>
    <recommendedName>
        <fullName evidence="2">FH2 domain-containing protein</fullName>
    </recommendedName>
</protein>